<evidence type="ECO:0000313" key="2">
    <source>
        <dbReference type="Proteomes" id="UP000595140"/>
    </source>
</evidence>
<proteinExistence type="predicted"/>
<dbReference type="Proteomes" id="UP000595140">
    <property type="component" value="Unassembled WGS sequence"/>
</dbReference>
<gene>
    <name evidence="1" type="ORF">CCAM_LOCUS15415</name>
</gene>
<name>A0A484LBY5_9ASTE</name>
<evidence type="ECO:0000313" key="1">
    <source>
        <dbReference type="EMBL" id="VFQ73639.1"/>
    </source>
</evidence>
<sequence length="68" mass="8002">MIKSYPAMEAVWRSINKKRTSGEFMITYGAKHAIYNPRLDDVEYFNLGVLVNQEAKELEENIERACRY</sequence>
<protein>
    <submittedName>
        <fullName evidence="1">Uncharacterized protein</fullName>
    </submittedName>
</protein>
<keyword evidence="2" id="KW-1185">Reference proteome</keyword>
<accession>A0A484LBY5</accession>
<organism evidence="1 2">
    <name type="scientific">Cuscuta campestris</name>
    <dbReference type="NCBI Taxonomy" id="132261"/>
    <lineage>
        <taxon>Eukaryota</taxon>
        <taxon>Viridiplantae</taxon>
        <taxon>Streptophyta</taxon>
        <taxon>Embryophyta</taxon>
        <taxon>Tracheophyta</taxon>
        <taxon>Spermatophyta</taxon>
        <taxon>Magnoliopsida</taxon>
        <taxon>eudicotyledons</taxon>
        <taxon>Gunneridae</taxon>
        <taxon>Pentapetalae</taxon>
        <taxon>asterids</taxon>
        <taxon>lamiids</taxon>
        <taxon>Solanales</taxon>
        <taxon>Convolvulaceae</taxon>
        <taxon>Cuscuteae</taxon>
        <taxon>Cuscuta</taxon>
        <taxon>Cuscuta subgen. Grammica</taxon>
        <taxon>Cuscuta sect. Cleistogrammica</taxon>
    </lineage>
</organism>
<dbReference type="EMBL" id="OOIL02001236">
    <property type="protein sequence ID" value="VFQ73639.1"/>
    <property type="molecule type" value="Genomic_DNA"/>
</dbReference>
<reference evidence="1 2" key="1">
    <citation type="submission" date="2018-04" db="EMBL/GenBank/DDBJ databases">
        <authorList>
            <person name="Vogel A."/>
        </authorList>
    </citation>
    <scope>NUCLEOTIDE SEQUENCE [LARGE SCALE GENOMIC DNA]</scope>
</reference>
<dbReference type="AlphaFoldDB" id="A0A484LBY5"/>